<evidence type="ECO:0000313" key="3">
    <source>
        <dbReference type="Proteomes" id="UP001528912"/>
    </source>
</evidence>
<keyword evidence="1" id="KW-0472">Membrane</keyword>
<dbReference type="EMBL" id="JAROAV010000010">
    <property type="protein sequence ID" value="MDF8263334.1"/>
    <property type="molecule type" value="Genomic_DNA"/>
</dbReference>
<evidence type="ECO:0000256" key="1">
    <source>
        <dbReference type="SAM" id="Phobius"/>
    </source>
</evidence>
<dbReference type="Pfam" id="PF19853">
    <property type="entry name" value="DUF6328"/>
    <property type="match status" value="1"/>
</dbReference>
<name>A0ABT6C5J5_9MICO</name>
<comment type="caution">
    <text evidence="2">The sequence shown here is derived from an EMBL/GenBank/DDBJ whole genome shotgun (WGS) entry which is preliminary data.</text>
</comment>
<reference evidence="2 3" key="1">
    <citation type="submission" date="2023-03" db="EMBL/GenBank/DDBJ databases">
        <title>YIM 133296 draft genome.</title>
        <authorList>
            <person name="Xiong L."/>
        </authorList>
    </citation>
    <scope>NUCLEOTIDE SEQUENCE [LARGE SCALE GENOMIC DNA]</scope>
    <source>
        <strain evidence="2 3">YIM 133296</strain>
    </source>
</reference>
<feature type="transmembrane region" description="Helical" evidence="1">
    <location>
        <begin position="126"/>
        <end position="147"/>
    </location>
</feature>
<dbReference type="Proteomes" id="UP001528912">
    <property type="component" value="Unassembled WGS sequence"/>
</dbReference>
<dbReference type="InterPro" id="IPR046291">
    <property type="entry name" value="DUF6328"/>
</dbReference>
<keyword evidence="1" id="KW-1133">Transmembrane helix</keyword>
<protein>
    <submittedName>
        <fullName evidence="2">DUF6328 family protein</fullName>
    </submittedName>
</protein>
<accession>A0ABT6C5J5</accession>
<sequence>MTAADGRGESATERLDRHWAELLQELRVVQTGVQILTGFLLTVPFQQRFPQMGNGERVLYLCAFVLAVVSTALIVAPVSMHRVMFRRRVRDDLVEASAALAKAGLLTLAMTMIAATALIFDVVVGSPAGFIAGAAALLVFVACWWALPVMIRSRALQRQDVGVDELP</sequence>
<evidence type="ECO:0000313" key="2">
    <source>
        <dbReference type="EMBL" id="MDF8263334.1"/>
    </source>
</evidence>
<feature type="transmembrane region" description="Helical" evidence="1">
    <location>
        <begin position="99"/>
        <end position="120"/>
    </location>
</feature>
<dbReference type="RefSeq" id="WP_277191085.1">
    <property type="nucleotide sequence ID" value="NZ_JAROAV010000010.1"/>
</dbReference>
<keyword evidence="1" id="KW-0812">Transmembrane</keyword>
<proteinExistence type="predicted"/>
<gene>
    <name evidence="2" type="ORF">P4R38_03610</name>
</gene>
<organism evidence="2 3">
    <name type="scientific">Luteipulveratus flavus</name>
    <dbReference type="NCBI Taxonomy" id="3031728"/>
    <lineage>
        <taxon>Bacteria</taxon>
        <taxon>Bacillati</taxon>
        <taxon>Actinomycetota</taxon>
        <taxon>Actinomycetes</taxon>
        <taxon>Micrococcales</taxon>
        <taxon>Dermacoccaceae</taxon>
        <taxon>Luteipulveratus</taxon>
    </lineage>
</organism>
<keyword evidence="3" id="KW-1185">Reference proteome</keyword>
<feature type="transmembrane region" description="Helical" evidence="1">
    <location>
        <begin position="58"/>
        <end position="78"/>
    </location>
</feature>